<evidence type="ECO:0000313" key="1">
    <source>
        <dbReference type="EMBL" id="PPQ66714.1"/>
    </source>
</evidence>
<dbReference type="InterPro" id="IPR011013">
    <property type="entry name" value="Gal_mutarotase_sf_dom"/>
</dbReference>
<keyword evidence="2" id="KW-1185">Reference proteome</keyword>
<dbReference type="GO" id="GO:0033499">
    <property type="term" value="P:galactose catabolic process via UDP-galactose, Leloir pathway"/>
    <property type="evidence" value="ECO:0007669"/>
    <property type="project" value="TreeGrafter"/>
</dbReference>
<sequence length="425" mass="46103">MSEFSPVRLTLPGPLTPSLVLEVLPYGLTIHKFLVQADGRTNDIVIGPEDPEGHKTQKYTNTIVGRYANRIPVGIHQLERHGIKAELDTQPNETPEVSLHGGPVGYDAKAWDVLSLEDPPTLFSAVELSQIGSLADGSYAFFRLVSPSGDQGYPGKLVVETLIALVPPEKAQSVQGVAALGSAILIYRAKLDSEGIKTVTPVNLTQHWGFNLDASLREGEDSLSVKKHTLNIKADHIAELGPSALGTGNYIPTSSRPEHAHKAKVIGDLFPPSGYDDYYLFEKEARATVPSRLPLTSFNDNFDYVKDLLRPADDPERGSRALPVVELSAPGSGLSLAFDSNQLGAMFYSNALSVASKGARKKIHGGSGISGHGDAYPPHTAAFLEFHNPLAAFLYEENKDDEDTLLTSDELYHNYVRVDVQVKRS</sequence>
<evidence type="ECO:0000313" key="2">
    <source>
        <dbReference type="Proteomes" id="UP000284842"/>
    </source>
</evidence>
<dbReference type="Gene3D" id="2.70.98.10">
    <property type="match status" value="1"/>
</dbReference>
<protein>
    <recommendedName>
        <fullName evidence="3">Aldose 1-epimerase</fullName>
    </recommendedName>
</protein>
<dbReference type="InterPro" id="IPR008183">
    <property type="entry name" value="Aldose_1/G6P_1-epimerase"/>
</dbReference>
<dbReference type="Proteomes" id="UP000284842">
    <property type="component" value="Unassembled WGS sequence"/>
</dbReference>
<proteinExistence type="predicted"/>
<dbReference type="OrthoDB" id="274691at2759"/>
<dbReference type="InParanoid" id="A0A409VKB9"/>
<dbReference type="EMBL" id="NHTK01006036">
    <property type="protein sequence ID" value="PPQ66714.1"/>
    <property type="molecule type" value="Genomic_DNA"/>
</dbReference>
<dbReference type="PANTHER" id="PTHR10091:SF0">
    <property type="entry name" value="GALACTOSE MUTAROTASE"/>
    <property type="match status" value="1"/>
</dbReference>
<dbReference type="SUPFAM" id="SSF74650">
    <property type="entry name" value="Galactose mutarotase-like"/>
    <property type="match status" value="1"/>
</dbReference>
<accession>A0A409VKB9</accession>
<reference evidence="1 2" key="1">
    <citation type="journal article" date="2018" name="Evol. Lett.">
        <title>Horizontal gene cluster transfer increased hallucinogenic mushroom diversity.</title>
        <authorList>
            <person name="Reynolds H.T."/>
            <person name="Vijayakumar V."/>
            <person name="Gluck-Thaler E."/>
            <person name="Korotkin H.B."/>
            <person name="Matheny P.B."/>
            <person name="Slot J.C."/>
        </authorList>
    </citation>
    <scope>NUCLEOTIDE SEQUENCE [LARGE SCALE GENOMIC DNA]</scope>
    <source>
        <strain evidence="1 2">2629</strain>
    </source>
</reference>
<dbReference type="GO" id="GO:0006006">
    <property type="term" value="P:glucose metabolic process"/>
    <property type="evidence" value="ECO:0007669"/>
    <property type="project" value="TreeGrafter"/>
</dbReference>
<organism evidence="1 2">
    <name type="scientific">Panaeolus cyanescens</name>
    <dbReference type="NCBI Taxonomy" id="181874"/>
    <lineage>
        <taxon>Eukaryota</taxon>
        <taxon>Fungi</taxon>
        <taxon>Dikarya</taxon>
        <taxon>Basidiomycota</taxon>
        <taxon>Agaricomycotina</taxon>
        <taxon>Agaricomycetes</taxon>
        <taxon>Agaricomycetidae</taxon>
        <taxon>Agaricales</taxon>
        <taxon>Agaricineae</taxon>
        <taxon>Galeropsidaceae</taxon>
        <taxon>Panaeolus</taxon>
    </lineage>
</organism>
<dbReference type="AlphaFoldDB" id="A0A409VKB9"/>
<dbReference type="Pfam" id="PF01263">
    <property type="entry name" value="Aldose_epim"/>
    <property type="match status" value="2"/>
</dbReference>
<name>A0A409VKB9_9AGAR</name>
<dbReference type="GO" id="GO:0004034">
    <property type="term" value="F:aldose 1-epimerase activity"/>
    <property type="evidence" value="ECO:0007669"/>
    <property type="project" value="TreeGrafter"/>
</dbReference>
<evidence type="ECO:0008006" key="3">
    <source>
        <dbReference type="Google" id="ProtNLM"/>
    </source>
</evidence>
<dbReference type="PANTHER" id="PTHR10091">
    <property type="entry name" value="ALDOSE-1-EPIMERASE"/>
    <property type="match status" value="1"/>
</dbReference>
<dbReference type="InterPro" id="IPR014718">
    <property type="entry name" value="GH-type_carb-bd"/>
</dbReference>
<comment type="caution">
    <text evidence="1">The sequence shown here is derived from an EMBL/GenBank/DDBJ whole genome shotgun (WGS) entry which is preliminary data.</text>
</comment>
<gene>
    <name evidence="1" type="ORF">CVT24_008815</name>
</gene>
<dbReference type="GO" id="GO:0030246">
    <property type="term" value="F:carbohydrate binding"/>
    <property type="evidence" value="ECO:0007669"/>
    <property type="project" value="InterPro"/>
</dbReference>
<dbReference type="STRING" id="181874.A0A409VKB9"/>